<dbReference type="AlphaFoldDB" id="A0A180G3L6"/>
<dbReference type="EMBL" id="ADAS02000625">
    <property type="protein sequence ID" value="OAV87049.1"/>
    <property type="molecule type" value="Genomic_DNA"/>
</dbReference>
<feature type="region of interest" description="Disordered" evidence="1">
    <location>
        <begin position="431"/>
        <end position="482"/>
    </location>
</feature>
<protein>
    <submittedName>
        <fullName evidence="2 3">Uncharacterized protein</fullName>
    </submittedName>
</protein>
<feature type="compositionally biased region" description="Polar residues" evidence="1">
    <location>
        <begin position="431"/>
        <end position="448"/>
    </location>
</feature>
<feature type="region of interest" description="Disordered" evidence="1">
    <location>
        <begin position="43"/>
        <end position="79"/>
    </location>
</feature>
<evidence type="ECO:0000313" key="2">
    <source>
        <dbReference type="EMBL" id="OAV87049.1"/>
    </source>
</evidence>
<reference evidence="3 4" key="3">
    <citation type="journal article" date="2017" name="G3 (Bethesda)">
        <title>Comparative analysis highlights variable genome content of wheat rusts and divergence of the mating loci.</title>
        <authorList>
            <person name="Cuomo C.A."/>
            <person name="Bakkeren G."/>
            <person name="Khalil H.B."/>
            <person name="Panwar V."/>
            <person name="Joly D."/>
            <person name="Linning R."/>
            <person name="Sakthikumar S."/>
            <person name="Song X."/>
            <person name="Adiconis X."/>
            <person name="Fan L."/>
            <person name="Goldberg J.M."/>
            <person name="Levin J.Z."/>
            <person name="Young S."/>
            <person name="Zeng Q."/>
            <person name="Anikster Y."/>
            <person name="Bruce M."/>
            <person name="Wang M."/>
            <person name="Yin C."/>
            <person name="McCallum B."/>
            <person name="Szabo L.J."/>
            <person name="Hulbert S."/>
            <person name="Chen X."/>
            <person name="Fellers J.P."/>
        </authorList>
    </citation>
    <scope>NUCLEOTIDE SEQUENCE</scope>
    <source>
        <strain evidence="4">Isolate 1-1 / race 1 (BBBD)</strain>
        <strain evidence="3">isolate 1-1 / race 1 (BBBD)</strain>
    </source>
</reference>
<reference evidence="2" key="1">
    <citation type="submission" date="2009-11" db="EMBL/GenBank/DDBJ databases">
        <authorList>
            <consortium name="The Broad Institute Genome Sequencing Platform"/>
            <person name="Ward D."/>
            <person name="Feldgarden M."/>
            <person name="Earl A."/>
            <person name="Young S.K."/>
            <person name="Zeng Q."/>
            <person name="Koehrsen M."/>
            <person name="Alvarado L."/>
            <person name="Berlin A."/>
            <person name="Bochicchio J."/>
            <person name="Borenstein D."/>
            <person name="Chapman S.B."/>
            <person name="Chen Z."/>
            <person name="Engels R."/>
            <person name="Freedman E."/>
            <person name="Gellesch M."/>
            <person name="Goldberg J."/>
            <person name="Griggs A."/>
            <person name="Gujja S."/>
            <person name="Heilman E."/>
            <person name="Heiman D."/>
            <person name="Hepburn T."/>
            <person name="Howarth C."/>
            <person name="Jen D."/>
            <person name="Larson L."/>
            <person name="Lewis B."/>
            <person name="Mehta T."/>
            <person name="Park D."/>
            <person name="Pearson M."/>
            <person name="Roberts A."/>
            <person name="Saif S."/>
            <person name="Shea T."/>
            <person name="Shenoy N."/>
            <person name="Sisk P."/>
            <person name="Stolte C."/>
            <person name="Sykes S."/>
            <person name="Thomson T."/>
            <person name="Walk T."/>
            <person name="White J."/>
            <person name="Yandava C."/>
            <person name="Izard J."/>
            <person name="Baranova O.V."/>
            <person name="Blanton J.M."/>
            <person name="Tanner A.C."/>
            <person name="Dewhirst F.E."/>
            <person name="Haas B."/>
            <person name="Nusbaum C."/>
            <person name="Birren B."/>
        </authorList>
    </citation>
    <scope>NUCLEOTIDE SEQUENCE [LARGE SCALE GENOMIC DNA]</scope>
    <source>
        <strain evidence="2">1-1 BBBD Race 1</strain>
    </source>
</reference>
<evidence type="ECO:0000313" key="4">
    <source>
        <dbReference type="Proteomes" id="UP000005240"/>
    </source>
</evidence>
<dbReference type="VEuPathDB" id="FungiDB:PTTG_29599"/>
<keyword evidence="4" id="KW-1185">Reference proteome</keyword>
<dbReference type="EnsemblFungi" id="PTTG_29599-t43_1">
    <property type="protein sequence ID" value="PTTG_29599-t43_1-p1"/>
    <property type="gene ID" value="PTTG_29599"/>
</dbReference>
<dbReference type="OrthoDB" id="2499920at2759"/>
<evidence type="ECO:0000313" key="3">
    <source>
        <dbReference type="EnsemblFungi" id="PTTG_29599-t43_1-p1"/>
    </source>
</evidence>
<feature type="region of interest" description="Disordered" evidence="1">
    <location>
        <begin position="1"/>
        <end position="27"/>
    </location>
</feature>
<evidence type="ECO:0000256" key="1">
    <source>
        <dbReference type="SAM" id="MobiDB-lite"/>
    </source>
</evidence>
<gene>
    <name evidence="2" type="ORF">PTTG_29599</name>
</gene>
<feature type="compositionally biased region" description="Gly residues" evidence="1">
    <location>
        <begin position="469"/>
        <end position="482"/>
    </location>
</feature>
<name>A0A180G3L6_PUCT1</name>
<reference evidence="3" key="4">
    <citation type="submission" date="2025-05" db="UniProtKB">
        <authorList>
            <consortium name="EnsemblFungi"/>
        </authorList>
    </citation>
    <scope>IDENTIFICATION</scope>
    <source>
        <strain evidence="3">isolate 1-1 / race 1 (BBBD)</strain>
    </source>
</reference>
<organism evidence="2">
    <name type="scientific">Puccinia triticina (isolate 1-1 / race 1 (BBBD))</name>
    <name type="common">Brown leaf rust fungus</name>
    <dbReference type="NCBI Taxonomy" id="630390"/>
    <lineage>
        <taxon>Eukaryota</taxon>
        <taxon>Fungi</taxon>
        <taxon>Dikarya</taxon>
        <taxon>Basidiomycota</taxon>
        <taxon>Pucciniomycotina</taxon>
        <taxon>Pucciniomycetes</taxon>
        <taxon>Pucciniales</taxon>
        <taxon>Pucciniaceae</taxon>
        <taxon>Puccinia</taxon>
    </lineage>
</organism>
<reference evidence="2" key="2">
    <citation type="submission" date="2016-05" db="EMBL/GenBank/DDBJ databases">
        <title>Comparative analysis highlights variable genome content of wheat rusts and divergence of the mating loci.</title>
        <authorList>
            <person name="Cuomo C.A."/>
            <person name="Bakkeren G."/>
            <person name="Szabo L."/>
            <person name="Khalil H."/>
            <person name="Joly D."/>
            <person name="Goldberg J."/>
            <person name="Young S."/>
            <person name="Zeng Q."/>
            <person name="Fellers J."/>
        </authorList>
    </citation>
    <scope>NUCLEOTIDE SEQUENCE [LARGE SCALE GENOMIC DNA]</scope>
    <source>
        <strain evidence="2">1-1 BBBD Race 1</strain>
    </source>
</reference>
<sequence>MPSEFNEQDGAGNEDNRNDASSGVGPDDSWILAVVDGLIPKFGVNGSASTMETGVGAGSDAQEPNQPSKLPETSRLDPKFVVENARRAREEAEANEDHHRAEKRLRGIAGKQALAEHCDKLSRGIQSFVKFFLGNPDKPQDYPPAPTREEIKAQYWVDQRTASIKRELDRLRQRLQGKTPAELDYFVSLAEKEIRKNIQLPSFIPAAQKGNHKGQPVSSQTKGDVERALALAGISRLTFEWEISHGVVSTWNSTILEVLGGKSVEWLRRSMPVTDEQAAQAPAIIQRWIRENRCTMVNKVFQKNVQLAHIVENKDCGSDIEDGELNMLPVRMCPNWRSGDLTSVLHCLDKMVKAQVQHHKTIETNEKIYGRSKTIFKTFKGARGVPRDLPQDCYDDAWWEKLSPFERETISTVKSFGLKDITKNLETHCHGTTITSDSNAASRSPTQTKNKRQLEDDSGNAGPSTTSGEGSGENGGRGMNVD</sequence>
<proteinExistence type="predicted"/>
<accession>A0A180G3L6</accession>
<dbReference type="Proteomes" id="UP000005240">
    <property type="component" value="Unassembled WGS sequence"/>
</dbReference>